<accession>A0A553NF16</accession>
<dbReference type="PROSITE" id="PS51450">
    <property type="entry name" value="LRR"/>
    <property type="match status" value="1"/>
</dbReference>
<dbReference type="InterPro" id="IPR002088">
    <property type="entry name" value="Prenyl_trans_a"/>
</dbReference>
<dbReference type="EC" id="2.5.1.60" evidence="2 9"/>
<dbReference type="AlphaFoldDB" id="A0A553NF16"/>
<gene>
    <name evidence="11" type="ORF">TCAL_00783</name>
</gene>
<keyword evidence="12" id="KW-1185">Reference proteome</keyword>
<dbReference type="PROSITE" id="PS51147">
    <property type="entry name" value="PFTA"/>
    <property type="match status" value="3"/>
</dbReference>
<comment type="caution">
    <text evidence="11">The sequence shown here is derived from an EMBL/GenBank/DDBJ whole genome shotgun (WGS) entry which is preliminary data.</text>
</comment>
<dbReference type="PANTHER" id="PTHR11129">
    <property type="entry name" value="PROTEIN FARNESYLTRANSFERASE ALPHA SUBUNIT/RAB GERANYLGERANYL TRANSFERASE ALPHA SUBUNIT"/>
    <property type="match status" value="1"/>
</dbReference>
<dbReference type="InterPro" id="IPR001611">
    <property type="entry name" value="Leu-rich_rpt"/>
</dbReference>
<comment type="function">
    <text evidence="9">Catalyzes the transfer of a geranyl-geranyl moiety from geranyl-geranyl pyrophosphate to cysteines occuring in specific C-terminal amino acid sequences.</text>
</comment>
<dbReference type="Gene3D" id="2.60.40.1130">
    <property type="entry name" value="Rab geranylgeranyltransferase alpha-subunit, insert domain"/>
    <property type="match status" value="1"/>
</dbReference>
<keyword evidence="6" id="KW-0677">Repeat</keyword>
<dbReference type="STRING" id="6832.A0A553NF16"/>
<proteinExistence type="inferred from homology"/>
<dbReference type="PANTHER" id="PTHR11129:SF2">
    <property type="entry name" value="GERANYLGERANYL TRANSFERASE TYPE-2 SUBUNIT ALPHA"/>
    <property type="match status" value="1"/>
</dbReference>
<dbReference type="SUPFAM" id="SSF48439">
    <property type="entry name" value="Protein prenylyltransferase"/>
    <property type="match status" value="1"/>
</dbReference>
<evidence type="ECO:0000256" key="4">
    <source>
        <dbReference type="ARBA" id="ARBA00022602"/>
    </source>
</evidence>
<organism evidence="11 12">
    <name type="scientific">Tigriopus californicus</name>
    <name type="common">Marine copepod</name>
    <dbReference type="NCBI Taxonomy" id="6832"/>
    <lineage>
        <taxon>Eukaryota</taxon>
        <taxon>Metazoa</taxon>
        <taxon>Ecdysozoa</taxon>
        <taxon>Arthropoda</taxon>
        <taxon>Crustacea</taxon>
        <taxon>Multicrustacea</taxon>
        <taxon>Hexanauplia</taxon>
        <taxon>Copepoda</taxon>
        <taxon>Harpacticoida</taxon>
        <taxon>Harpacticidae</taxon>
        <taxon>Tigriopus</taxon>
    </lineage>
</organism>
<evidence type="ECO:0000256" key="1">
    <source>
        <dbReference type="ARBA" id="ARBA00006734"/>
    </source>
</evidence>
<dbReference type="Pfam" id="PF01239">
    <property type="entry name" value="PPTA"/>
    <property type="match status" value="4"/>
</dbReference>
<dbReference type="Gene3D" id="1.25.40.120">
    <property type="entry name" value="Protein prenylyltransferase"/>
    <property type="match status" value="1"/>
</dbReference>
<comment type="similarity">
    <text evidence="1 9">Belongs to the protein prenyltransferase subunit alpha family.</text>
</comment>
<evidence type="ECO:0000256" key="10">
    <source>
        <dbReference type="SAM" id="MobiDB-lite"/>
    </source>
</evidence>
<name>A0A553NF16_TIGCA</name>
<dbReference type="Proteomes" id="UP000318571">
    <property type="component" value="Chromosome 10"/>
</dbReference>
<evidence type="ECO:0000256" key="5">
    <source>
        <dbReference type="ARBA" id="ARBA00022679"/>
    </source>
</evidence>
<evidence type="ECO:0000256" key="6">
    <source>
        <dbReference type="ARBA" id="ARBA00022737"/>
    </source>
</evidence>
<dbReference type="Gene3D" id="3.80.10.10">
    <property type="entry name" value="Ribonuclease Inhibitor"/>
    <property type="match status" value="1"/>
</dbReference>
<dbReference type="OrthoDB" id="1658at2759"/>
<reference evidence="11 12" key="1">
    <citation type="journal article" date="2018" name="Nat. Ecol. Evol.">
        <title>Genomic signatures of mitonuclear coevolution across populations of Tigriopus californicus.</title>
        <authorList>
            <person name="Barreto F.S."/>
            <person name="Watson E.T."/>
            <person name="Lima T.G."/>
            <person name="Willett C.S."/>
            <person name="Edmands S."/>
            <person name="Li W."/>
            <person name="Burton R.S."/>
        </authorList>
    </citation>
    <scope>NUCLEOTIDE SEQUENCE [LARGE SCALE GENOMIC DNA]</scope>
    <source>
        <strain evidence="11 12">San Diego</strain>
    </source>
</reference>
<evidence type="ECO:0000256" key="2">
    <source>
        <dbReference type="ARBA" id="ARBA00012656"/>
    </source>
</evidence>
<keyword evidence="4 9" id="KW-0637">Prenyltransferase</keyword>
<evidence type="ECO:0000256" key="3">
    <source>
        <dbReference type="ARBA" id="ARBA00014772"/>
    </source>
</evidence>
<dbReference type="GO" id="GO:0004663">
    <property type="term" value="F:Rab geranylgeranyltransferase activity"/>
    <property type="evidence" value="ECO:0007669"/>
    <property type="project" value="UniProtKB-UniRule"/>
</dbReference>
<evidence type="ECO:0000256" key="9">
    <source>
        <dbReference type="RuleBase" id="RU367120"/>
    </source>
</evidence>
<dbReference type="EMBL" id="VCGU01000458">
    <property type="protein sequence ID" value="TRY64005.1"/>
    <property type="molecule type" value="Genomic_DNA"/>
</dbReference>
<dbReference type="GO" id="GO:0005968">
    <property type="term" value="C:Rab-protein geranylgeranyltransferase complex"/>
    <property type="evidence" value="ECO:0007669"/>
    <property type="project" value="TreeGrafter"/>
</dbReference>
<dbReference type="SUPFAM" id="SSF52058">
    <property type="entry name" value="L domain-like"/>
    <property type="match status" value="1"/>
</dbReference>
<sequence length="545" mass="61915">MHGRLKVKTTAQQAAERRADKNQKAQAYQTAMTAILDRRDAGCRDAVQLKMTAGILMSNPDVTVLWNIRKDVLQAHSACNRSEPSEKADLADLTTSTGLSQDETVSEFNAMLQKELDLTRQCLMTNPKSYGAWFHRTWCLARMQPPDWSQEVRLCDQFLALDDRNFHCWDYRRHAVKQAGVKPEAELACTQMLIDKNFSNYSAWHYRSKLLPILYPNPGQSGISINPERRALEIEMVRNAAFTDPEDSSAWFYHAWLIGPPSKISTAMAINRRKDGQIALIFSTPVVKSQFRVLLNGAAGSPDQVCGTRREVVSDSLWMISTEPSESPRVEVYMEHSDDPSLVLEAHQPRVEADIRASTTELHPDMIAALKEDRKFTEELIEIEPEAIWPRLAILKALSNFKFQKECLAESLKHLNFLIHADPQRKHYFLDLKSDIVLMQKLDEHCPKGCVDLSGLGLTRIAFPERLLFIDDLNLSNNHLKSLTFLPYLQNCSKLNLEDNQIDDIRQLSNPRQDMVVLLKGNKAADNPSKLEEIGQNNSNISFLT</sequence>
<comment type="catalytic activity">
    <reaction evidence="8 9">
        <text>geranylgeranyl diphosphate + L-cysteinyl-[protein] = S-geranylgeranyl-L-cysteinyl-[protein] + diphosphate</text>
        <dbReference type="Rhea" id="RHEA:21240"/>
        <dbReference type="Rhea" id="RHEA-COMP:10131"/>
        <dbReference type="Rhea" id="RHEA-COMP:11537"/>
        <dbReference type="ChEBI" id="CHEBI:29950"/>
        <dbReference type="ChEBI" id="CHEBI:33019"/>
        <dbReference type="ChEBI" id="CHEBI:57533"/>
        <dbReference type="ChEBI" id="CHEBI:86021"/>
        <dbReference type="EC" id="2.5.1.60"/>
    </reaction>
</comment>
<dbReference type="GO" id="GO:0097354">
    <property type="term" value="P:prenylation"/>
    <property type="evidence" value="ECO:0007669"/>
    <property type="project" value="UniProtKB-UniRule"/>
</dbReference>
<dbReference type="FunFam" id="1.25.40.120:FF:000035">
    <property type="entry name" value="Geranylgeranyl transferase type-2 subunit alpha"/>
    <property type="match status" value="1"/>
</dbReference>
<evidence type="ECO:0000313" key="11">
    <source>
        <dbReference type="EMBL" id="TRY64005.1"/>
    </source>
</evidence>
<evidence type="ECO:0000256" key="7">
    <source>
        <dbReference type="ARBA" id="ARBA00031267"/>
    </source>
</evidence>
<evidence type="ECO:0000256" key="8">
    <source>
        <dbReference type="ARBA" id="ARBA00047658"/>
    </source>
</evidence>
<protein>
    <recommendedName>
        <fullName evidence="3 9">Geranylgeranyl transferase type-2 subunit alpha</fullName>
        <ecNumber evidence="2 9">2.5.1.60</ecNumber>
    </recommendedName>
    <alternativeName>
        <fullName evidence="7 9">Geranylgeranyl transferase type II subunit alpha</fullName>
    </alternativeName>
</protein>
<feature type="region of interest" description="Disordered" evidence="10">
    <location>
        <begin position="1"/>
        <end position="24"/>
    </location>
</feature>
<evidence type="ECO:0000313" key="12">
    <source>
        <dbReference type="Proteomes" id="UP000318571"/>
    </source>
</evidence>
<dbReference type="OMA" id="CAWHHRC"/>
<dbReference type="InterPro" id="IPR032675">
    <property type="entry name" value="LRR_dom_sf"/>
</dbReference>
<keyword evidence="5 9" id="KW-0808">Transferase</keyword>